<feature type="domain" description="Putative 5'-nucleotidase C-terminal" evidence="3">
    <location>
        <begin position="388"/>
        <end position="608"/>
    </location>
</feature>
<dbReference type="InterPro" id="IPR004843">
    <property type="entry name" value="Calcineurin-like_PHP"/>
</dbReference>
<dbReference type="SUPFAM" id="SSF56300">
    <property type="entry name" value="Metallo-dependent phosphatases"/>
    <property type="match status" value="1"/>
</dbReference>
<name>A0A9Q5HYD1_SANBA</name>
<dbReference type="InterPro" id="IPR036907">
    <property type="entry name" value="5'-Nucleotdase_C_sf"/>
</dbReference>
<dbReference type="InterPro" id="IPR053828">
    <property type="entry name" value="Nucleosidase_C"/>
</dbReference>
<dbReference type="AlphaFoldDB" id="A0A9Q5HYD1"/>
<dbReference type="InterPro" id="IPR006179">
    <property type="entry name" value="5_nucleotidase/apyrase"/>
</dbReference>
<dbReference type="InterPro" id="IPR029052">
    <property type="entry name" value="Metallo-depent_PP-like"/>
</dbReference>
<feature type="chain" id="PRO_5040477412" description="Calcineurin-like phosphoesterase domain-containing protein" evidence="1">
    <location>
        <begin position="19"/>
        <end position="650"/>
    </location>
</feature>
<feature type="domain" description="Calcineurin-like phosphoesterase" evidence="2">
    <location>
        <begin position="58"/>
        <end position="292"/>
    </location>
</feature>
<dbReference type="CDD" id="cd07407">
    <property type="entry name" value="MPP_YHR202W_N"/>
    <property type="match status" value="1"/>
</dbReference>
<dbReference type="Gene3D" id="3.60.21.10">
    <property type="match status" value="1"/>
</dbReference>
<dbReference type="GO" id="GO:0005829">
    <property type="term" value="C:cytosol"/>
    <property type="evidence" value="ECO:0007669"/>
    <property type="project" value="TreeGrafter"/>
</dbReference>
<dbReference type="FunFam" id="3.60.21.10:FF:000043">
    <property type="entry name" value="Ser/Thr protein phosphatase family"/>
    <property type="match status" value="1"/>
</dbReference>
<organism evidence="4 5">
    <name type="scientific">Sanghuangporus baumii</name>
    <name type="common">Phellinus baumii</name>
    <dbReference type="NCBI Taxonomy" id="108892"/>
    <lineage>
        <taxon>Eukaryota</taxon>
        <taxon>Fungi</taxon>
        <taxon>Dikarya</taxon>
        <taxon>Basidiomycota</taxon>
        <taxon>Agaricomycotina</taxon>
        <taxon>Agaricomycetes</taxon>
        <taxon>Hymenochaetales</taxon>
        <taxon>Hymenochaetaceae</taxon>
        <taxon>Sanghuangporus</taxon>
    </lineage>
</organism>
<dbReference type="InterPro" id="IPR041823">
    <property type="entry name" value="YHR202W_N"/>
</dbReference>
<evidence type="ECO:0008006" key="6">
    <source>
        <dbReference type="Google" id="ProtNLM"/>
    </source>
</evidence>
<dbReference type="GO" id="GO:0009166">
    <property type="term" value="P:nucleotide catabolic process"/>
    <property type="evidence" value="ECO:0007669"/>
    <property type="project" value="InterPro"/>
</dbReference>
<evidence type="ECO:0000313" key="5">
    <source>
        <dbReference type="Proteomes" id="UP000757232"/>
    </source>
</evidence>
<dbReference type="Pfam" id="PF00149">
    <property type="entry name" value="Metallophos"/>
    <property type="match status" value="1"/>
</dbReference>
<dbReference type="Proteomes" id="UP000757232">
    <property type="component" value="Unassembled WGS sequence"/>
</dbReference>
<proteinExistence type="predicted"/>
<dbReference type="InterPro" id="IPR014485">
    <property type="entry name" value="Pesterase_C1039"/>
</dbReference>
<dbReference type="GO" id="GO:0016788">
    <property type="term" value="F:hydrolase activity, acting on ester bonds"/>
    <property type="evidence" value="ECO:0007669"/>
    <property type="project" value="InterPro"/>
</dbReference>
<keyword evidence="5" id="KW-1185">Reference proteome</keyword>
<dbReference type="SUPFAM" id="SSF55816">
    <property type="entry name" value="5'-nucleotidase (syn. UDP-sugar hydrolase), C-terminal domain"/>
    <property type="match status" value="1"/>
</dbReference>
<protein>
    <recommendedName>
        <fullName evidence="6">Calcineurin-like phosphoesterase domain-containing protein</fullName>
    </recommendedName>
</protein>
<dbReference type="GO" id="GO:0000166">
    <property type="term" value="F:nucleotide binding"/>
    <property type="evidence" value="ECO:0007669"/>
    <property type="project" value="InterPro"/>
</dbReference>
<dbReference type="OrthoDB" id="7722975at2759"/>
<feature type="signal peptide" evidence="1">
    <location>
        <begin position="1"/>
        <end position="18"/>
    </location>
</feature>
<dbReference type="PANTHER" id="PTHR11575:SF22">
    <property type="entry name" value="ADL392WP"/>
    <property type="match status" value="1"/>
</dbReference>
<dbReference type="PANTHER" id="PTHR11575">
    <property type="entry name" value="5'-NUCLEOTIDASE-RELATED"/>
    <property type="match status" value="1"/>
</dbReference>
<sequence>MLVCLGFVLASTVPFVRSCSDEHVHLPAKRGLGSPSLSLGLGWTIAAPTRPLEWGDLNVLHTTDTHGWLLGHQELSPPEPNYSGTFGDFADFVQHMKETALKKRVDLLLLDSGDIHDGTGLSDGSPPGTIDGHDSNQFLKRLPYDALAIGNHELYVYNNTFDMYSDFALHWKGRYLSSNVNITVPDPSDSSQNVSVPVGSRFAKFRTLMGRRVTSLGVLFDFTGFVDGTNVQPVEDMVKEQWFAEAIEEEPDLFLLVGHMPVSEDNWPIVFDAIRVIHPTTPILIFGGHAHVRDCVQLDGRSMALASGRYMETVGWMSVKFDNKQSSGSGNLTFSRRYLDTNRLTYEFHTGRNNRTFETWYGSSITRGLEELAENYDLSFEYGIAPRDYTISRDPYPSNGSSLTLFIEEAVPIALAVNNTRIAEGIPALFLTNSGSQRFDIFQGSFTKNDELTASPYTNEFWFLSNVSYGIANQVLAVLNVEGSDLRKRGLERTRKRMEEMYKRGDVEMIYNKWLEEMYAREVARARELELDRRADNTTDIVSTMGYVTTDSCPGIGDDTPHTALPFFSTPGYISSIDSPSTAAPLNITSDSTPVDVVFVDFIAEDVLEIINDLEAESGSGKVYTEDDVGLYHNLLSNQVLGVFAQEAWN</sequence>
<dbReference type="GO" id="GO:0005576">
    <property type="term" value="C:extracellular region"/>
    <property type="evidence" value="ECO:0007669"/>
    <property type="project" value="UniProtKB-ARBA"/>
</dbReference>
<dbReference type="EMBL" id="LNZH02000181">
    <property type="protein sequence ID" value="OCB88287.1"/>
    <property type="molecule type" value="Genomic_DNA"/>
</dbReference>
<evidence type="ECO:0000259" key="2">
    <source>
        <dbReference type="Pfam" id="PF00149"/>
    </source>
</evidence>
<dbReference type="Gene3D" id="3.90.780.10">
    <property type="entry name" value="5'-Nucleotidase, C-terminal domain"/>
    <property type="match status" value="1"/>
</dbReference>
<gene>
    <name evidence="4" type="ORF">A7U60_g4589</name>
</gene>
<evidence type="ECO:0000259" key="3">
    <source>
        <dbReference type="Pfam" id="PF21953"/>
    </source>
</evidence>
<keyword evidence="1" id="KW-0732">Signal</keyword>
<comment type="caution">
    <text evidence="4">The sequence shown here is derived from an EMBL/GenBank/DDBJ whole genome shotgun (WGS) entry which is preliminary data.</text>
</comment>
<dbReference type="Pfam" id="PF21953">
    <property type="entry name" value="NadN_nucleosid_C"/>
    <property type="match status" value="1"/>
</dbReference>
<accession>A0A9Q5HYD1</accession>
<reference evidence="4" key="1">
    <citation type="submission" date="2016-06" db="EMBL/GenBank/DDBJ databases">
        <title>Draft Genome sequence of the fungus Inonotus baumii.</title>
        <authorList>
            <person name="Zhu H."/>
            <person name="Lin W."/>
        </authorList>
    </citation>
    <scope>NUCLEOTIDE SEQUENCE</scope>
    <source>
        <strain evidence="4">821</strain>
    </source>
</reference>
<evidence type="ECO:0000256" key="1">
    <source>
        <dbReference type="SAM" id="SignalP"/>
    </source>
</evidence>
<dbReference type="PROSITE" id="PS00785">
    <property type="entry name" value="5_NUCLEOTIDASE_1"/>
    <property type="match status" value="1"/>
</dbReference>
<dbReference type="InterPro" id="IPR006146">
    <property type="entry name" value="5'-Nucleotdase_CS"/>
</dbReference>
<evidence type="ECO:0000313" key="4">
    <source>
        <dbReference type="EMBL" id="OCB88287.1"/>
    </source>
</evidence>
<dbReference type="GO" id="GO:0046872">
    <property type="term" value="F:metal ion binding"/>
    <property type="evidence" value="ECO:0007669"/>
    <property type="project" value="InterPro"/>
</dbReference>
<dbReference type="PIRSF" id="PIRSF017316">
    <property type="entry name" value="Pesterase_C1039"/>
    <property type="match status" value="1"/>
</dbReference>